<dbReference type="Pfam" id="PF08281">
    <property type="entry name" value="Sigma70_r4_2"/>
    <property type="match status" value="1"/>
</dbReference>
<dbReference type="PANTHER" id="PTHR43133:SF58">
    <property type="entry name" value="ECF RNA POLYMERASE SIGMA FACTOR SIGD"/>
    <property type="match status" value="1"/>
</dbReference>
<organism evidence="8 9">
    <name type="scientific">Ochrobactrum quorumnocens</name>
    <dbReference type="NCBI Taxonomy" id="271865"/>
    <lineage>
        <taxon>Bacteria</taxon>
        <taxon>Pseudomonadati</taxon>
        <taxon>Pseudomonadota</taxon>
        <taxon>Alphaproteobacteria</taxon>
        <taxon>Hyphomicrobiales</taxon>
        <taxon>Brucellaceae</taxon>
        <taxon>Brucella/Ochrobactrum group</taxon>
        <taxon>Ochrobactrum</taxon>
    </lineage>
</organism>
<dbReference type="NCBIfam" id="TIGR02937">
    <property type="entry name" value="sigma70-ECF"/>
    <property type="match status" value="1"/>
</dbReference>
<reference evidence="8 9" key="1">
    <citation type="submission" date="2019-09" db="EMBL/GenBank/DDBJ databases">
        <title>Biological control of the noxious weed angled onion (Allium triquetrum) thwarted by endophytic bacteria in Victoria, Australia.</title>
        <authorList>
            <person name="Tehranchian P."/>
            <person name="Adair R.J."/>
            <person name="Van T.H."/>
            <person name="Morrison P.D."/>
            <person name="Williams H."/>
            <person name="Lawrie A.C."/>
        </authorList>
    </citation>
    <scope>NUCLEOTIDE SEQUENCE [LARGE SCALE GENOMIC DNA]</scope>
    <source>
        <strain evidence="8 9">RPTAtOch1</strain>
    </source>
</reference>
<dbReference type="InterPro" id="IPR013325">
    <property type="entry name" value="RNA_pol_sigma_r2"/>
</dbReference>
<evidence type="ECO:0000256" key="3">
    <source>
        <dbReference type="ARBA" id="ARBA00023082"/>
    </source>
</evidence>
<feature type="domain" description="RNA polymerase sigma factor 70 region 4 type 2" evidence="7">
    <location>
        <begin position="110"/>
        <end position="162"/>
    </location>
</feature>
<keyword evidence="4" id="KW-0238">DNA-binding</keyword>
<dbReference type="InterPro" id="IPR013249">
    <property type="entry name" value="RNA_pol_sigma70_r4_t2"/>
</dbReference>
<dbReference type="AlphaFoldDB" id="A0A5N1K7P7"/>
<evidence type="ECO:0000313" key="9">
    <source>
        <dbReference type="Proteomes" id="UP000327108"/>
    </source>
</evidence>
<dbReference type="PANTHER" id="PTHR43133">
    <property type="entry name" value="RNA POLYMERASE ECF-TYPE SIGMA FACTO"/>
    <property type="match status" value="1"/>
</dbReference>
<dbReference type="NCBIfam" id="NF009191">
    <property type="entry name" value="PRK12539.1"/>
    <property type="match status" value="1"/>
</dbReference>
<dbReference type="InterPro" id="IPR039425">
    <property type="entry name" value="RNA_pol_sigma-70-like"/>
</dbReference>
<dbReference type="Gene3D" id="1.10.1740.10">
    <property type="match status" value="1"/>
</dbReference>
<dbReference type="Gene3D" id="1.10.10.10">
    <property type="entry name" value="Winged helix-like DNA-binding domain superfamily/Winged helix DNA-binding domain"/>
    <property type="match status" value="1"/>
</dbReference>
<evidence type="ECO:0000256" key="1">
    <source>
        <dbReference type="ARBA" id="ARBA00010641"/>
    </source>
</evidence>
<dbReference type="GO" id="GO:0006352">
    <property type="term" value="P:DNA-templated transcription initiation"/>
    <property type="evidence" value="ECO:0007669"/>
    <property type="project" value="InterPro"/>
</dbReference>
<dbReference type="InterPro" id="IPR007627">
    <property type="entry name" value="RNA_pol_sigma70_r2"/>
</dbReference>
<protein>
    <submittedName>
        <fullName evidence="8">Sigma-70 family RNA polymerase sigma factor</fullName>
    </submittedName>
</protein>
<comment type="caution">
    <text evidence="8">The sequence shown here is derived from an EMBL/GenBank/DDBJ whole genome shotgun (WGS) entry which is preliminary data.</text>
</comment>
<dbReference type="SUPFAM" id="SSF88659">
    <property type="entry name" value="Sigma3 and sigma4 domains of RNA polymerase sigma factors"/>
    <property type="match status" value="1"/>
</dbReference>
<evidence type="ECO:0000259" key="6">
    <source>
        <dbReference type="Pfam" id="PF04542"/>
    </source>
</evidence>
<keyword evidence="9" id="KW-1185">Reference proteome</keyword>
<feature type="domain" description="RNA polymerase sigma-70 region 2" evidence="6">
    <location>
        <begin position="31"/>
        <end position="88"/>
    </location>
</feature>
<comment type="similarity">
    <text evidence="1">Belongs to the sigma-70 factor family. ECF subfamily.</text>
</comment>
<gene>
    <name evidence="8" type="ORF">F3W84_04785</name>
</gene>
<sequence length="169" mass="18934">MKSLMLLALDGNEAAYRALLGELSRLLTSHFQRRLFSSAAEAEDLMQETLLAIHTRRITYDRNMPFMPWVSAIARYKLFDHLRRQGRRPTTALDEDVPFVDEADATDARMDVDRMLSDIPERTAGLIRSVKIEGQSIDDAARTSGMSQSAVKVAIHRGLVALAQKFGGK</sequence>
<dbReference type="Proteomes" id="UP000327108">
    <property type="component" value="Unassembled WGS sequence"/>
</dbReference>
<dbReference type="InterPro" id="IPR036388">
    <property type="entry name" value="WH-like_DNA-bd_sf"/>
</dbReference>
<accession>A0A5N1K7P7</accession>
<keyword evidence="5" id="KW-0804">Transcription</keyword>
<dbReference type="GO" id="GO:0003677">
    <property type="term" value="F:DNA binding"/>
    <property type="evidence" value="ECO:0007669"/>
    <property type="project" value="UniProtKB-KW"/>
</dbReference>
<keyword evidence="3" id="KW-0731">Sigma factor</keyword>
<dbReference type="GO" id="GO:0016987">
    <property type="term" value="F:sigma factor activity"/>
    <property type="evidence" value="ECO:0007669"/>
    <property type="project" value="UniProtKB-KW"/>
</dbReference>
<keyword evidence="2" id="KW-0805">Transcription regulation</keyword>
<dbReference type="InterPro" id="IPR013324">
    <property type="entry name" value="RNA_pol_sigma_r3/r4-like"/>
</dbReference>
<evidence type="ECO:0000256" key="4">
    <source>
        <dbReference type="ARBA" id="ARBA00023125"/>
    </source>
</evidence>
<evidence type="ECO:0000259" key="7">
    <source>
        <dbReference type="Pfam" id="PF08281"/>
    </source>
</evidence>
<dbReference type="Pfam" id="PF04542">
    <property type="entry name" value="Sigma70_r2"/>
    <property type="match status" value="1"/>
</dbReference>
<evidence type="ECO:0000313" key="8">
    <source>
        <dbReference type="EMBL" id="KAA9370264.1"/>
    </source>
</evidence>
<dbReference type="EMBL" id="VYXQ01000003">
    <property type="protein sequence ID" value="KAA9370264.1"/>
    <property type="molecule type" value="Genomic_DNA"/>
</dbReference>
<evidence type="ECO:0000256" key="5">
    <source>
        <dbReference type="ARBA" id="ARBA00023163"/>
    </source>
</evidence>
<proteinExistence type="inferred from homology"/>
<evidence type="ECO:0000256" key="2">
    <source>
        <dbReference type="ARBA" id="ARBA00023015"/>
    </source>
</evidence>
<dbReference type="InterPro" id="IPR014284">
    <property type="entry name" value="RNA_pol_sigma-70_dom"/>
</dbReference>
<name>A0A5N1K7P7_9HYPH</name>
<dbReference type="SUPFAM" id="SSF88946">
    <property type="entry name" value="Sigma2 domain of RNA polymerase sigma factors"/>
    <property type="match status" value="1"/>
</dbReference>